<keyword evidence="1" id="KW-1133">Transmembrane helix</keyword>
<keyword evidence="1" id="KW-0812">Transmembrane</keyword>
<proteinExistence type="predicted"/>
<feature type="non-terminal residue" evidence="2">
    <location>
        <position position="1"/>
    </location>
</feature>
<reference evidence="2" key="1">
    <citation type="journal article" date="2022" name="bioRxiv">
        <title>Sequencing and chromosome-scale assembly of the giantPleurodeles waltlgenome.</title>
        <authorList>
            <person name="Brown T."/>
            <person name="Elewa A."/>
            <person name="Iarovenko S."/>
            <person name="Subramanian E."/>
            <person name="Araus A.J."/>
            <person name="Petzold A."/>
            <person name="Susuki M."/>
            <person name="Suzuki K.-i.T."/>
            <person name="Hayashi T."/>
            <person name="Toyoda A."/>
            <person name="Oliveira C."/>
            <person name="Osipova E."/>
            <person name="Leigh N.D."/>
            <person name="Simon A."/>
            <person name="Yun M.H."/>
        </authorList>
    </citation>
    <scope>NUCLEOTIDE SEQUENCE</scope>
    <source>
        <strain evidence="2">20211129_DDA</strain>
        <tissue evidence="2">Liver</tissue>
    </source>
</reference>
<gene>
    <name evidence="2" type="ORF">NDU88_011437</name>
</gene>
<name>A0AAV7PYN9_PLEWA</name>
<evidence type="ECO:0000313" key="2">
    <source>
        <dbReference type="EMBL" id="KAJ1133140.1"/>
    </source>
</evidence>
<feature type="non-terminal residue" evidence="2">
    <location>
        <position position="61"/>
    </location>
</feature>
<protein>
    <submittedName>
        <fullName evidence="2">Uncharacterized protein</fullName>
    </submittedName>
</protein>
<evidence type="ECO:0000256" key="1">
    <source>
        <dbReference type="SAM" id="Phobius"/>
    </source>
</evidence>
<feature type="transmembrane region" description="Helical" evidence="1">
    <location>
        <begin position="38"/>
        <end position="59"/>
    </location>
</feature>
<keyword evidence="1" id="KW-0472">Membrane</keyword>
<sequence>ERCLDFRTTHHGYAQVQDDFDTQRQCVKNPGCKVMEKLYFAGVCIVSAAASGCCVVSPAPM</sequence>
<dbReference type="EMBL" id="JANPWB010000011">
    <property type="protein sequence ID" value="KAJ1133140.1"/>
    <property type="molecule type" value="Genomic_DNA"/>
</dbReference>
<dbReference type="Proteomes" id="UP001066276">
    <property type="component" value="Chromosome 7"/>
</dbReference>
<evidence type="ECO:0000313" key="3">
    <source>
        <dbReference type="Proteomes" id="UP001066276"/>
    </source>
</evidence>
<comment type="caution">
    <text evidence="2">The sequence shown here is derived from an EMBL/GenBank/DDBJ whole genome shotgun (WGS) entry which is preliminary data.</text>
</comment>
<accession>A0AAV7PYN9</accession>
<organism evidence="2 3">
    <name type="scientific">Pleurodeles waltl</name>
    <name type="common">Iberian ribbed newt</name>
    <dbReference type="NCBI Taxonomy" id="8319"/>
    <lineage>
        <taxon>Eukaryota</taxon>
        <taxon>Metazoa</taxon>
        <taxon>Chordata</taxon>
        <taxon>Craniata</taxon>
        <taxon>Vertebrata</taxon>
        <taxon>Euteleostomi</taxon>
        <taxon>Amphibia</taxon>
        <taxon>Batrachia</taxon>
        <taxon>Caudata</taxon>
        <taxon>Salamandroidea</taxon>
        <taxon>Salamandridae</taxon>
        <taxon>Pleurodelinae</taxon>
        <taxon>Pleurodeles</taxon>
    </lineage>
</organism>
<dbReference type="AlphaFoldDB" id="A0AAV7PYN9"/>
<keyword evidence="3" id="KW-1185">Reference proteome</keyword>